<dbReference type="STRING" id="1036808.A0A0C3APW6"/>
<sequence>MIAAGDVLLYREYPSSDMTLQRTDSAHLKDIQLQSSTEQRRNDTNASGIPIGGSDLPIALLSPVTTGDPIIAVDLDDVLSQTNAAIANWHNDSYESPGEISFSNFYYYYYWKNPFWGTPEVTHRKVHEFYQTDWITQVSPIPGAKDGVEALRQLGYRLVVVTARNKNVEHISWEWVKRHFGDAFEYIICTGQFTNAQKAVADGVYKDLHASREHEIVTKSSKAEVCVDIGAKLLIDDSVENAVACVEHVASSAEGVPPRVLLFGSYEWNKRLSRRSMDERNEMAYAHRVEAEGGNQFLERDVVLCEQEVAAADSKLVKRVKDWNEVVEYVAAEKAAGRL</sequence>
<dbReference type="PANTHER" id="PTHR35134:SF2">
    <property type="entry name" value="NUCLEOTIDASE YQFW-RELATED"/>
    <property type="match status" value="1"/>
</dbReference>
<dbReference type="SUPFAM" id="SSF56784">
    <property type="entry name" value="HAD-like"/>
    <property type="match status" value="1"/>
</dbReference>
<evidence type="ECO:0000256" key="1">
    <source>
        <dbReference type="PIRSR" id="PIRSR610708-1"/>
    </source>
</evidence>
<reference evidence="3" key="2">
    <citation type="submission" date="2015-01" db="EMBL/GenBank/DDBJ databases">
        <title>Evolutionary Origins and Diversification of the Mycorrhizal Mutualists.</title>
        <authorList>
            <consortium name="DOE Joint Genome Institute"/>
            <consortium name="Mycorrhizal Genomics Consortium"/>
            <person name="Kohler A."/>
            <person name="Kuo A."/>
            <person name="Nagy L.G."/>
            <person name="Floudas D."/>
            <person name="Copeland A."/>
            <person name="Barry K.W."/>
            <person name="Cichocki N."/>
            <person name="Veneault-Fourrey C."/>
            <person name="LaButti K."/>
            <person name="Lindquist E.A."/>
            <person name="Lipzen A."/>
            <person name="Lundell T."/>
            <person name="Morin E."/>
            <person name="Murat C."/>
            <person name="Riley R."/>
            <person name="Ohm R."/>
            <person name="Sun H."/>
            <person name="Tunlid A."/>
            <person name="Henrissat B."/>
            <person name="Grigoriev I.V."/>
            <person name="Hibbett D.S."/>
            <person name="Martin F."/>
        </authorList>
    </citation>
    <scope>NUCLEOTIDE SEQUENCE [LARGE SCALE GENOMIC DNA]</scope>
    <source>
        <strain evidence="3">Foug A</strain>
    </source>
</reference>
<dbReference type="OrthoDB" id="10248475at2759"/>
<dbReference type="EMBL" id="KN822014">
    <property type="protein sequence ID" value="KIM67012.1"/>
    <property type="molecule type" value="Genomic_DNA"/>
</dbReference>
<dbReference type="AlphaFoldDB" id="A0A0C3APW6"/>
<dbReference type="HOGENOM" id="CLU_070652_0_0_1"/>
<dbReference type="GO" id="GO:0008253">
    <property type="term" value="F:5'-nucleotidase activity"/>
    <property type="evidence" value="ECO:0007669"/>
    <property type="project" value="InterPro"/>
</dbReference>
<gene>
    <name evidence="2" type="ORF">SCLCIDRAFT_1210464</name>
</gene>
<dbReference type="InParanoid" id="A0A0C3APW6"/>
<name>A0A0C3APW6_9AGAM</name>
<dbReference type="PANTHER" id="PTHR35134">
    <property type="entry name" value="NUCLEOTIDASE YQFW-RELATED"/>
    <property type="match status" value="1"/>
</dbReference>
<dbReference type="InterPro" id="IPR023214">
    <property type="entry name" value="HAD_sf"/>
</dbReference>
<dbReference type="InterPro" id="IPR010708">
    <property type="entry name" value="5'(3')-deoxyribonucleotidase"/>
</dbReference>
<evidence type="ECO:0000313" key="2">
    <source>
        <dbReference type="EMBL" id="KIM67012.1"/>
    </source>
</evidence>
<protein>
    <submittedName>
        <fullName evidence="2">Uncharacterized protein</fullName>
    </submittedName>
</protein>
<feature type="active site" description="Proton donor" evidence="1">
    <location>
        <position position="76"/>
    </location>
</feature>
<dbReference type="Gene3D" id="3.40.50.1000">
    <property type="entry name" value="HAD superfamily/HAD-like"/>
    <property type="match status" value="1"/>
</dbReference>
<dbReference type="InterPro" id="IPR052419">
    <property type="entry name" value="5_3-deoxyribonucleotidase-like"/>
</dbReference>
<feature type="active site" description="Nucleophile" evidence="1">
    <location>
        <position position="74"/>
    </location>
</feature>
<dbReference type="GO" id="GO:0009264">
    <property type="term" value="P:deoxyribonucleotide catabolic process"/>
    <property type="evidence" value="ECO:0007669"/>
    <property type="project" value="InterPro"/>
</dbReference>
<proteinExistence type="predicted"/>
<dbReference type="Proteomes" id="UP000053989">
    <property type="component" value="Unassembled WGS sequence"/>
</dbReference>
<evidence type="ECO:0000313" key="3">
    <source>
        <dbReference type="Proteomes" id="UP000053989"/>
    </source>
</evidence>
<reference evidence="2 3" key="1">
    <citation type="submission" date="2014-04" db="EMBL/GenBank/DDBJ databases">
        <authorList>
            <consortium name="DOE Joint Genome Institute"/>
            <person name="Kuo A."/>
            <person name="Kohler A."/>
            <person name="Nagy L.G."/>
            <person name="Floudas D."/>
            <person name="Copeland A."/>
            <person name="Barry K.W."/>
            <person name="Cichocki N."/>
            <person name="Veneault-Fourrey C."/>
            <person name="LaButti K."/>
            <person name="Lindquist E.A."/>
            <person name="Lipzen A."/>
            <person name="Lundell T."/>
            <person name="Morin E."/>
            <person name="Murat C."/>
            <person name="Sun H."/>
            <person name="Tunlid A."/>
            <person name="Henrissat B."/>
            <person name="Grigoriev I.V."/>
            <person name="Hibbett D.S."/>
            <person name="Martin F."/>
            <person name="Nordberg H.P."/>
            <person name="Cantor M.N."/>
            <person name="Hua S.X."/>
        </authorList>
    </citation>
    <scope>NUCLEOTIDE SEQUENCE [LARGE SCALE GENOMIC DNA]</scope>
    <source>
        <strain evidence="2 3">Foug A</strain>
    </source>
</reference>
<organism evidence="2 3">
    <name type="scientific">Scleroderma citrinum Foug A</name>
    <dbReference type="NCBI Taxonomy" id="1036808"/>
    <lineage>
        <taxon>Eukaryota</taxon>
        <taxon>Fungi</taxon>
        <taxon>Dikarya</taxon>
        <taxon>Basidiomycota</taxon>
        <taxon>Agaricomycotina</taxon>
        <taxon>Agaricomycetes</taxon>
        <taxon>Agaricomycetidae</taxon>
        <taxon>Boletales</taxon>
        <taxon>Sclerodermatineae</taxon>
        <taxon>Sclerodermataceae</taxon>
        <taxon>Scleroderma</taxon>
    </lineage>
</organism>
<dbReference type="Pfam" id="PF06941">
    <property type="entry name" value="NT5C"/>
    <property type="match status" value="1"/>
</dbReference>
<dbReference type="InterPro" id="IPR036412">
    <property type="entry name" value="HAD-like_sf"/>
</dbReference>
<keyword evidence="3" id="KW-1185">Reference proteome</keyword>
<accession>A0A0C3APW6</accession>